<proteinExistence type="predicted"/>
<organism evidence="1 2">
    <name type="scientific">Ancylobacter oerskovii</name>
    <dbReference type="NCBI Taxonomy" id="459519"/>
    <lineage>
        <taxon>Bacteria</taxon>
        <taxon>Pseudomonadati</taxon>
        <taxon>Pseudomonadota</taxon>
        <taxon>Alphaproteobacteria</taxon>
        <taxon>Hyphomicrobiales</taxon>
        <taxon>Xanthobacteraceae</taxon>
        <taxon>Ancylobacter</taxon>
    </lineage>
</organism>
<dbReference type="Proteomes" id="UP001597299">
    <property type="component" value="Unassembled WGS sequence"/>
</dbReference>
<comment type="caution">
    <text evidence="1">The sequence shown here is derived from an EMBL/GenBank/DDBJ whole genome shotgun (WGS) entry which is preliminary data.</text>
</comment>
<gene>
    <name evidence="1" type="ORF">ACFSNC_23985</name>
</gene>
<evidence type="ECO:0000313" key="2">
    <source>
        <dbReference type="Proteomes" id="UP001597299"/>
    </source>
</evidence>
<dbReference type="InterPro" id="IPR021466">
    <property type="entry name" value="Put_rhamnosyl_transferase"/>
</dbReference>
<reference evidence="2" key="1">
    <citation type="journal article" date="2019" name="Int. J. Syst. Evol. Microbiol.">
        <title>The Global Catalogue of Microorganisms (GCM) 10K type strain sequencing project: providing services to taxonomists for standard genome sequencing and annotation.</title>
        <authorList>
            <consortium name="The Broad Institute Genomics Platform"/>
            <consortium name="The Broad Institute Genome Sequencing Center for Infectious Disease"/>
            <person name="Wu L."/>
            <person name="Ma J."/>
        </authorList>
    </citation>
    <scope>NUCLEOTIDE SEQUENCE [LARGE SCALE GENOMIC DNA]</scope>
    <source>
        <strain evidence="2">CCM 7435</strain>
    </source>
</reference>
<evidence type="ECO:0000313" key="1">
    <source>
        <dbReference type="EMBL" id="MFD2143469.1"/>
    </source>
</evidence>
<keyword evidence="2" id="KW-1185">Reference proteome</keyword>
<protein>
    <submittedName>
        <fullName evidence="1">Glycosyltransferase</fullName>
    </submittedName>
</protein>
<dbReference type="Pfam" id="PF11316">
    <property type="entry name" value="Rhamno_transf"/>
    <property type="match status" value="1"/>
</dbReference>
<dbReference type="EMBL" id="JBHUHD010000004">
    <property type="protein sequence ID" value="MFD2143469.1"/>
    <property type="molecule type" value="Genomic_DNA"/>
</dbReference>
<sequence length="301" mass="34390">MDNLSPHRYGRDIRSLVVTMIKKPDEKNRKNKASRPLVVVSIRYSVLLKDNTQWIISRGQSDESYRSALFDDERLSLHYHLFSKLTLPSLLSQDPELDPDFFRLYVVTSEALPKKRKAEIVDLLKDIPWARVKEVPENAKGIPHSSHISEFIQEKTDGSAIYAHVRLDDDDALARDFVARISDYATEQNVGRVISLGRGVMANFDVDRREFVEFREMHYPKVAMGLTLIGKKKSPEDLTLPHVYSLGKHTKIDLMAPTILDSRSIAYIRTMHSLSDTQAQNTSGALDKIDIGIVRQHFTFL</sequence>
<name>A0ABW4Z4C1_9HYPH</name>
<dbReference type="RefSeq" id="WP_213351816.1">
    <property type="nucleotide sequence ID" value="NZ_JAHBGB010000010.1"/>
</dbReference>
<accession>A0ABW4Z4C1</accession>